<feature type="domain" description="ABC transporter" evidence="4">
    <location>
        <begin position="392"/>
        <end position="660"/>
    </location>
</feature>
<dbReference type="EMBL" id="JAACJJ010000014">
    <property type="protein sequence ID" value="KAF5327709.1"/>
    <property type="molecule type" value="Genomic_DNA"/>
</dbReference>
<accession>A0A8H5BQJ6</accession>
<evidence type="ECO:0000256" key="2">
    <source>
        <dbReference type="ARBA" id="ARBA00022840"/>
    </source>
</evidence>
<evidence type="ECO:0000259" key="4">
    <source>
        <dbReference type="PROSITE" id="PS50893"/>
    </source>
</evidence>
<dbReference type="InterPro" id="IPR003439">
    <property type="entry name" value="ABC_transporter-like_ATP-bd"/>
</dbReference>
<dbReference type="InterPro" id="IPR027417">
    <property type="entry name" value="P-loop_NTPase"/>
</dbReference>
<keyword evidence="2" id="KW-0067">ATP-binding</keyword>
<dbReference type="GO" id="GO:0015421">
    <property type="term" value="F:ABC-type oligopeptide transporter activity"/>
    <property type="evidence" value="ECO:0007669"/>
    <property type="project" value="TreeGrafter"/>
</dbReference>
<keyword evidence="6" id="KW-1185">Reference proteome</keyword>
<feature type="transmembrane region" description="Helical" evidence="3">
    <location>
        <begin position="77"/>
        <end position="98"/>
    </location>
</feature>
<dbReference type="PANTHER" id="PTHR43394">
    <property type="entry name" value="ATP-DEPENDENT PERMEASE MDL1, MITOCHONDRIAL"/>
    <property type="match status" value="1"/>
</dbReference>
<dbReference type="InterPro" id="IPR039421">
    <property type="entry name" value="Type_1_exporter"/>
</dbReference>
<keyword evidence="3" id="KW-1133">Transmembrane helix</keyword>
<keyword evidence="1" id="KW-0547">Nucleotide-binding</keyword>
<dbReference type="OrthoDB" id="6500128at2759"/>
<keyword evidence="3" id="KW-0472">Membrane</keyword>
<name>A0A8H5BQJ6_9AGAR</name>
<dbReference type="GO" id="GO:0016887">
    <property type="term" value="F:ATP hydrolysis activity"/>
    <property type="evidence" value="ECO:0007669"/>
    <property type="project" value="InterPro"/>
</dbReference>
<organism evidence="5 6">
    <name type="scientific">Psilocybe cf. subviscida</name>
    <dbReference type="NCBI Taxonomy" id="2480587"/>
    <lineage>
        <taxon>Eukaryota</taxon>
        <taxon>Fungi</taxon>
        <taxon>Dikarya</taxon>
        <taxon>Basidiomycota</taxon>
        <taxon>Agaricomycotina</taxon>
        <taxon>Agaricomycetes</taxon>
        <taxon>Agaricomycetidae</taxon>
        <taxon>Agaricales</taxon>
        <taxon>Agaricineae</taxon>
        <taxon>Strophariaceae</taxon>
        <taxon>Psilocybe</taxon>
    </lineage>
</organism>
<evidence type="ECO:0000313" key="5">
    <source>
        <dbReference type="EMBL" id="KAF5327709.1"/>
    </source>
</evidence>
<dbReference type="InterPro" id="IPR003593">
    <property type="entry name" value="AAA+_ATPase"/>
</dbReference>
<evidence type="ECO:0000256" key="1">
    <source>
        <dbReference type="ARBA" id="ARBA00022741"/>
    </source>
</evidence>
<keyword evidence="3" id="KW-0812">Transmembrane</keyword>
<dbReference type="PROSITE" id="PS50893">
    <property type="entry name" value="ABC_TRANSPORTER_2"/>
    <property type="match status" value="1"/>
</dbReference>
<dbReference type="Pfam" id="PF00005">
    <property type="entry name" value="ABC_tran"/>
    <property type="match status" value="1"/>
</dbReference>
<dbReference type="AlphaFoldDB" id="A0A8H5BQJ6"/>
<dbReference type="SMART" id="SM00382">
    <property type="entry name" value="AAA"/>
    <property type="match status" value="1"/>
</dbReference>
<dbReference type="SUPFAM" id="SSF52540">
    <property type="entry name" value="P-loop containing nucleoside triphosphate hydrolases"/>
    <property type="match status" value="1"/>
</dbReference>
<comment type="caution">
    <text evidence="5">The sequence shown here is derived from an EMBL/GenBank/DDBJ whole genome shotgun (WGS) entry which is preliminary data.</text>
</comment>
<evidence type="ECO:0000256" key="3">
    <source>
        <dbReference type="SAM" id="Phobius"/>
    </source>
</evidence>
<evidence type="ECO:0000313" key="6">
    <source>
        <dbReference type="Proteomes" id="UP000567179"/>
    </source>
</evidence>
<gene>
    <name evidence="5" type="ORF">D9619_004671</name>
</gene>
<protein>
    <recommendedName>
        <fullName evidence="4">ABC transporter domain-containing protein</fullName>
    </recommendedName>
</protein>
<dbReference type="GO" id="GO:0005524">
    <property type="term" value="F:ATP binding"/>
    <property type="evidence" value="ECO:0007669"/>
    <property type="project" value="UniProtKB-KW"/>
</dbReference>
<dbReference type="Proteomes" id="UP000567179">
    <property type="component" value="Unassembled WGS sequence"/>
</dbReference>
<reference evidence="5 6" key="1">
    <citation type="journal article" date="2020" name="ISME J.">
        <title>Uncovering the hidden diversity of litter-decomposition mechanisms in mushroom-forming fungi.</title>
        <authorList>
            <person name="Floudas D."/>
            <person name="Bentzer J."/>
            <person name="Ahren D."/>
            <person name="Johansson T."/>
            <person name="Persson P."/>
            <person name="Tunlid A."/>
        </authorList>
    </citation>
    <scope>NUCLEOTIDE SEQUENCE [LARGE SCALE GENOMIC DNA]</scope>
    <source>
        <strain evidence="5 6">CBS 101986</strain>
    </source>
</reference>
<dbReference type="Gene3D" id="3.40.50.300">
    <property type="entry name" value="P-loop containing nucleotide triphosphate hydrolases"/>
    <property type="match status" value="1"/>
</dbReference>
<proteinExistence type="predicted"/>
<sequence length="667" mass="74361">MKMRSKLKKHLAALDPANENVCEPEIRITEQQAGIWKVKTAHSSFIGAEELKDDVRTAPFLFWRLAKDIFSISPRLVTLWLLYQAWLSFSGSISLYLANNLLKSIENHLTSGAPEGGAMLRALIQRICFSILNYCIPWYGYKVHENLEKMVTLHFELVLMRADFDVDLETSKGYGHKPETSASQAWNSLDQITNLIRVGLSIFSDVAVITNVSSSQTGIVHVLLSMAQPAAWHFNRTRLSRVYLAYTNHDDYHHLQNLRNLANGEFRSDIISGGLSTWILSQYEGARGRLTGVFTGQPESYMDNEKIFPTSSVLLGLVGDLPIAFSIVSLAILQQSSERLRTSIYRIISTGRRFRQNVDKVKALYNSDIPSSVNTGEKEYPSDDKAAAGMSFELRELSFSYPEAQDRKALDSISLRINRGDLVVVVGANGSGKSTLVRILSRLYEPSSGELLIDGVPASEYRVHELHRATTLLSQDNLIYPLALRLNIGLGYPGKEDDHAMVDDAAHQGGAAEFISKLKDGMETNLDPGIVCHPVNLRGKTSHPLYKEMERLSKKTEISGGEKQRIAASRAFMRFKTGNVNFVAVDEPSSALDADGELKLFENLIAVREGKTMVFVTHRFGHLTKYADQIICMKDGSIVEHGSHEQLLREDGEYAKLYNIQAGAFAP</sequence>
<dbReference type="PANTHER" id="PTHR43394:SF1">
    <property type="entry name" value="ATP-BINDING CASSETTE SUB-FAMILY B MEMBER 10, MITOCHONDRIAL"/>
    <property type="match status" value="1"/>
</dbReference>